<reference evidence="2" key="1">
    <citation type="submission" date="2021-02" db="EMBL/GenBank/DDBJ databases">
        <authorList>
            <person name="Nowell W R."/>
        </authorList>
    </citation>
    <scope>NUCLEOTIDE SEQUENCE</scope>
</reference>
<evidence type="ECO:0000313" key="4">
    <source>
        <dbReference type="Proteomes" id="UP000663829"/>
    </source>
</evidence>
<keyword evidence="4" id="KW-1185">Reference proteome</keyword>
<sequence length="1046" mass="119177">MSLSYSSYYTFLYLVFILNQLPVLTTNNRPTFDPQLHFTKDYSRYSDLSTGLPASQQLIEQTLDLKKEDLQSKFRTLSKTNINLEYLNFVKLNSKAKLHPTACIALNVIEQLQTVECLQQQLKLTFDTQANAQLTYTKWLSLISKINYINGGKEWGCINVTTQQPVVIMKRIVHHTMELIKNQITINVTNETNISPLVCFSNLTMSMALEQMKPKIIQTTTTTTKTTEKSTPLSPKVTTNTTKISSLVSSRRVSLNNNLIFNRVKRFLFSQLTPLLPPPGQIYFPGQSISIAWSIKNIDASKFLTVKLKRTRLGLDKEIDEFTVKAGQGNYQYTIPPNLETASTDDYYFKFECSVCVDDTSNSFRIPTKPTIIPGSEPAENDIYYPGDQITFNWTSAAFDQSQTVTVSFKRKRLGIDEIKDSFTVLATSNAYNYTISPDLDISSNDQYYYFQFDYCSDLSASLFNIDDCKPTTNTFYVPTKPYIQPILPSFGDYFYPNQQITISWFSANFDDNPPLKIQLKRYSFTYDSDEGDEFTCDTKSDSCQFVLPSVNPSIDEYYFEFNWCRHWYSMYCTTKGNRFSMPSHGIGSWNYNPVTGQANQPYTLLHKDCSNICSDPTTLDGICRLCNDKRPRVGINLTCSNCYIIYDYSLVQMDLVRKDGSLSFGHLVTEIYMKSTINLDLSLSASYTLITKGTLQILNRLTLVGYSFSIASVSFGIDVGVEMEIPWSVQLDAIGSLTAGIQYQLDTNITLSVDDQNKQTTNVQYNLEKIYHPVRANFQADLIIDVAFKPSLSIQALVFDIGITTEGYLTFENQFRFPPFSPIPSNQFNWNQQKPSLFHLSYPNDSCSSKHFIEYHIEFGIRHTVLYLSIDILDQIPAFIERFVLYFETPSFLDLGPYELVGGCLFKAPQNDFFQSLELFLNNPLSSDQQSSIYFSRSIIYDLSQSLQIPESRIYFNTSYPYYDQSTNTQLTVVSISILPSPTQNITDPDVNSLVQNLIMQEMNQNSTLYSGIFTSSLVQQQTIQSDIKNSLMTSSTTIPSQITQ</sequence>
<dbReference type="EMBL" id="CAJOBC010004080">
    <property type="protein sequence ID" value="CAF3813821.1"/>
    <property type="molecule type" value="Genomic_DNA"/>
</dbReference>
<dbReference type="AlphaFoldDB" id="A0A814K2U9"/>
<feature type="signal peptide" evidence="1">
    <location>
        <begin position="1"/>
        <end position="25"/>
    </location>
</feature>
<evidence type="ECO:0000313" key="3">
    <source>
        <dbReference type="EMBL" id="CAF3813821.1"/>
    </source>
</evidence>
<comment type="caution">
    <text evidence="2">The sequence shown here is derived from an EMBL/GenBank/DDBJ whole genome shotgun (WGS) entry which is preliminary data.</text>
</comment>
<feature type="non-terminal residue" evidence="2">
    <location>
        <position position="1"/>
    </location>
</feature>
<gene>
    <name evidence="2" type="ORF">GPM918_LOCUS15916</name>
    <name evidence="3" type="ORF">SRO942_LOCUS15916</name>
</gene>
<name>A0A814K2U9_9BILA</name>
<protein>
    <submittedName>
        <fullName evidence="2">Uncharacterized protein</fullName>
    </submittedName>
</protein>
<organism evidence="2 4">
    <name type="scientific">Didymodactylos carnosus</name>
    <dbReference type="NCBI Taxonomy" id="1234261"/>
    <lineage>
        <taxon>Eukaryota</taxon>
        <taxon>Metazoa</taxon>
        <taxon>Spiralia</taxon>
        <taxon>Gnathifera</taxon>
        <taxon>Rotifera</taxon>
        <taxon>Eurotatoria</taxon>
        <taxon>Bdelloidea</taxon>
        <taxon>Philodinida</taxon>
        <taxon>Philodinidae</taxon>
        <taxon>Didymodactylos</taxon>
    </lineage>
</organism>
<dbReference type="EMBL" id="CAJNOQ010004080">
    <property type="protein sequence ID" value="CAF1043760.1"/>
    <property type="molecule type" value="Genomic_DNA"/>
</dbReference>
<feature type="chain" id="PRO_5036224955" evidence="1">
    <location>
        <begin position="26"/>
        <end position="1046"/>
    </location>
</feature>
<evidence type="ECO:0000313" key="2">
    <source>
        <dbReference type="EMBL" id="CAF1043760.1"/>
    </source>
</evidence>
<dbReference type="OrthoDB" id="10004420at2759"/>
<evidence type="ECO:0000256" key="1">
    <source>
        <dbReference type="SAM" id="SignalP"/>
    </source>
</evidence>
<dbReference type="Proteomes" id="UP000663829">
    <property type="component" value="Unassembled WGS sequence"/>
</dbReference>
<dbReference type="Proteomes" id="UP000681722">
    <property type="component" value="Unassembled WGS sequence"/>
</dbReference>
<accession>A0A814K2U9</accession>
<keyword evidence="1" id="KW-0732">Signal</keyword>
<proteinExistence type="predicted"/>